<proteinExistence type="predicted"/>
<reference evidence="2 3" key="1">
    <citation type="submission" date="2020-02" db="EMBL/GenBank/DDBJ databases">
        <title>Genome sequences of Thiorhodococcus mannitoliphagus and Thiorhodococcus minor, purple sulfur photosynthetic bacteria in the gammaproteobacterial family, Chromatiaceae.</title>
        <authorList>
            <person name="Aviles F.A."/>
            <person name="Meyer T.E."/>
            <person name="Kyndt J.A."/>
        </authorList>
    </citation>
    <scope>NUCLEOTIDE SEQUENCE [LARGE SCALE GENOMIC DNA]</scope>
    <source>
        <strain evidence="2 3">DSM 11518</strain>
    </source>
</reference>
<protein>
    <recommendedName>
        <fullName evidence="1">Heparin-sulfate lyase N-terminal domain-containing protein</fullName>
    </recommendedName>
</protein>
<evidence type="ECO:0000313" key="2">
    <source>
        <dbReference type="EMBL" id="NEV65057.1"/>
    </source>
</evidence>
<dbReference type="EMBL" id="JAAIJQ010000141">
    <property type="protein sequence ID" value="NEV65057.1"/>
    <property type="molecule type" value="Genomic_DNA"/>
</dbReference>
<name>A0A6M0K8K8_9GAMM</name>
<dbReference type="InterPro" id="IPR008929">
    <property type="entry name" value="Chondroitin_lyas"/>
</dbReference>
<dbReference type="Proteomes" id="UP000483379">
    <property type="component" value="Unassembled WGS sequence"/>
</dbReference>
<dbReference type="RefSeq" id="WP_164456388.1">
    <property type="nucleotide sequence ID" value="NZ_JAAIJQ010000141.1"/>
</dbReference>
<sequence>MLVEARVFALVLRAMSRVGLWCLDLMERCLALRRPTYASGVSIDPSLFPRYFTCPDRENVPGTELTFLRDISVRYLRHEFDLLGSGWMKVGRRTVAKGLRGIVFDYRERFPADGLVGVNLQNRSEALRIWNVINKEGYEPIHWHLAYKSGYAWDPKMWRTQVRSRLPLGVDLKEPWELSRMQHLPVLAVYACWDPEIRDLAVAEIESEVLDFVANNPPGFSVNWACTMDVALRSCSWLITYDLARGAGAKWRSEFLEVFGRSLYEHARFIARHLEWSDLTRGNHYFVDIVGLLFSCAYLPRTTETEGWLDFSIREFIKELDRQFNPDGTSIEASTCYHCFMSEVAIYSVSLLVAMLRRKGSHSFQLRSEGLVGFLAKRVGLATFGQSGVSLSSIGITSSLTPDLLTQLHRMGAFSAAIKRPDGSILNIGDCDSAFFTRIGCRYNAGPYEGSFGPELFDLSREHVVGLINDFLYGGSSHWVSGILPAKLEYSLPAGMTPGQEERSPESSWIDRKSGRFSYRIPLHRSPQETPLSDYYFDFFGLYILKNDTFFISVRGIPKGRQIRSHRHADEVSVCLFESGQQVIEDPGMPFYTPFPLLASLYRGRFVHWGPQFLSAKELRSVKVRPYKFGIEVARRERLLLSVEVGRDRIMIESDFLIPAFGSIRSNFVPLSNGYGKRAHL</sequence>
<dbReference type="PANTHER" id="PTHR39210:SF1">
    <property type="entry name" value="HEPARIN-SULFATE LYASE"/>
    <property type="match status" value="1"/>
</dbReference>
<organism evidence="2 3">
    <name type="scientific">Thiorhodococcus minor</name>
    <dbReference type="NCBI Taxonomy" id="57489"/>
    <lineage>
        <taxon>Bacteria</taxon>
        <taxon>Pseudomonadati</taxon>
        <taxon>Pseudomonadota</taxon>
        <taxon>Gammaproteobacteria</taxon>
        <taxon>Chromatiales</taxon>
        <taxon>Chromatiaceae</taxon>
        <taxon>Thiorhodococcus</taxon>
    </lineage>
</organism>
<dbReference type="Gene3D" id="1.50.10.100">
    <property type="entry name" value="Chondroitin AC/alginate lyase"/>
    <property type="match status" value="1"/>
</dbReference>
<accession>A0A6M0K8K8</accession>
<dbReference type="SUPFAM" id="SSF48230">
    <property type="entry name" value="Chondroitin AC/alginate lyase"/>
    <property type="match status" value="1"/>
</dbReference>
<dbReference type="AlphaFoldDB" id="A0A6M0K8K8"/>
<dbReference type="InterPro" id="IPR031680">
    <property type="entry name" value="Hepar_II_III_N"/>
</dbReference>
<dbReference type="Pfam" id="PF16889">
    <property type="entry name" value="Hepar_II_III_N"/>
    <property type="match status" value="1"/>
</dbReference>
<keyword evidence="3" id="KW-1185">Reference proteome</keyword>
<gene>
    <name evidence="2" type="ORF">G3446_24895</name>
</gene>
<evidence type="ECO:0000259" key="1">
    <source>
        <dbReference type="Pfam" id="PF16889"/>
    </source>
</evidence>
<evidence type="ECO:0000313" key="3">
    <source>
        <dbReference type="Proteomes" id="UP000483379"/>
    </source>
</evidence>
<comment type="caution">
    <text evidence="2">The sequence shown here is derived from an EMBL/GenBank/DDBJ whole genome shotgun (WGS) entry which is preliminary data.</text>
</comment>
<feature type="domain" description="Heparin-sulfate lyase N-terminal" evidence="1">
    <location>
        <begin position="161"/>
        <end position="343"/>
    </location>
</feature>
<dbReference type="PANTHER" id="PTHR39210">
    <property type="entry name" value="HEPARIN-SULFATE LYASE"/>
    <property type="match status" value="1"/>
</dbReference>